<dbReference type="EMBL" id="JAATVY010000034">
    <property type="protein sequence ID" value="NJC73667.1"/>
    <property type="molecule type" value="Genomic_DNA"/>
</dbReference>
<feature type="domain" description="Fe-containing alcohol dehydrogenase-like C-terminal" evidence="5">
    <location>
        <begin position="189"/>
        <end position="384"/>
    </location>
</feature>
<name>A0ABX0Y5H2_9ACTN</name>
<comment type="caution">
    <text evidence="6">The sequence shown here is derived from an EMBL/GenBank/DDBJ whole genome shotgun (WGS) entry which is preliminary data.</text>
</comment>
<gene>
    <name evidence="6" type="ORF">HC031_28670</name>
</gene>
<dbReference type="PANTHER" id="PTHR11496:SF102">
    <property type="entry name" value="ALCOHOL DEHYDROGENASE 4"/>
    <property type="match status" value="1"/>
</dbReference>
<dbReference type="InterPro" id="IPR039697">
    <property type="entry name" value="Alcohol_dehydrogenase_Fe"/>
</dbReference>
<dbReference type="InterPro" id="IPR018211">
    <property type="entry name" value="ADH_Fe_CS"/>
</dbReference>
<evidence type="ECO:0000259" key="5">
    <source>
        <dbReference type="Pfam" id="PF25137"/>
    </source>
</evidence>
<evidence type="ECO:0000313" key="6">
    <source>
        <dbReference type="EMBL" id="NJC73667.1"/>
    </source>
</evidence>
<dbReference type="PROSITE" id="PS00060">
    <property type="entry name" value="ADH_IRON_2"/>
    <property type="match status" value="1"/>
</dbReference>
<sequence length="389" mass="39264">MLSTNGLTLSPMPAAHLAAGAITGLGDLTRSTGARRAVIVTDPGIAATPILSAVLDALGDLPAAVFSGVHANPTTDDIALGAEVAIDHGAQVVVAVGGGSAIDAAKGIAVAAVNPQRGRDLDYRSGFANPALPLLAVPTTAGTGAETNAFGVVTDVASHRKFYVGHASALPRAAVLDPELTVGLPPGQTAATGMDALTHALESYSSVRANPWSDGIALQVIRIVSRHLPRAYRDGSDLEARAQMLLAAHMAGVGMAATGLGICHGIGHPLGGRFDLAHGVALTMLLPHVLRFNLPVRLERTADIAFALGVGETDRSVERNAEAAIDAVAALAGEVGLTGGLGDHGVGADDFDLLAADALADEVMANTPRFPTADDVRAILSAAVHGAGR</sequence>
<dbReference type="Gene3D" id="1.20.1090.10">
    <property type="entry name" value="Dehydroquinate synthase-like - alpha domain"/>
    <property type="match status" value="1"/>
</dbReference>
<evidence type="ECO:0000256" key="3">
    <source>
        <dbReference type="ARBA" id="ARBA00023027"/>
    </source>
</evidence>
<feature type="domain" description="Alcohol dehydrogenase iron-type/glycerol dehydrogenase GldA" evidence="4">
    <location>
        <begin position="18"/>
        <end position="178"/>
    </location>
</feature>
<dbReference type="InterPro" id="IPR056798">
    <property type="entry name" value="ADH_Fe_C"/>
</dbReference>
<comment type="similarity">
    <text evidence="1">Belongs to the iron-containing alcohol dehydrogenase family.</text>
</comment>
<dbReference type="Gene3D" id="3.40.50.1970">
    <property type="match status" value="1"/>
</dbReference>
<evidence type="ECO:0000259" key="4">
    <source>
        <dbReference type="Pfam" id="PF00465"/>
    </source>
</evidence>
<dbReference type="RefSeq" id="WP_167928572.1">
    <property type="nucleotide sequence ID" value="NZ_JAATVY010000034.1"/>
</dbReference>
<dbReference type="CDD" id="cd08551">
    <property type="entry name" value="Fe-ADH"/>
    <property type="match status" value="1"/>
</dbReference>
<keyword evidence="2" id="KW-0560">Oxidoreductase</keyword>
<dbReference type="Proteomes" id="UP000722989">
    <property type="component" value="Unassembled WGS sequence"/>
</dbReference>
<protein>
    <submittedName>
        <fullName evidence="6">Iron-containing alcohol dehydrogenase</fullName>
    </submittedName>
</protein>
<evidence type="ECO:0000256" key="2">
    <source>
        <dbReference type="ARBA" id="ARBA00023002"/>
    </source>
</evidence>
<dbReference type="InterPro" id="IPR001670">
    <property type="entry name" value="ADH_Fe/GldA"/>
</dbReference>
<accession>A0ABX0Y5H2</accession>
<reference evidence="6 7" key="1">
    <citation type="submission" date="2020-03" db="EMBL/GenBank/DDBJ databases">
        <title>WGS of the type strain of Planosporangium spp.</title>
        <authorList>
            <person name="Thawai C."/>
        </authorList>
    </citation>
    <scope>NUCLEOTIDE SEQUENCE [LARGE SCALE GENOMIC DNA]</scope>
    <source>
        <strain evidence="6 7">TBRC 5610</strain>
    </source>
</reference>
<proteinExistence type="inferred from homology"/>
<keyword evidence="7" id="KW-1185">Reference proteome</keyword>
<keyword evidence="3" id="KW-0520">NAD</keyword>
<dbReference type="PANTHER" id="PTHR11496">
    <property type="entry name" value="ALCOHOL DEHYDROGENASE"/>
    <property type="match status" value="1"/>
</dbReference>
<dbReference type="Pfam" id="PF25137">
    <property type="entry name" value="ADH_Fe_C"/>
    <property type="match status" value="1"/>
</dbReference>
<evidence type="ECO:0000256" key="1">
    <source>
        <dbReference type="ARBA" id="ARBA00007358"/>
    </source>
</evidence>
<dbReference type="SUPFAM" id="SSF56796">
    <property type="entry name" value="Dehydroquinate synthase-like"/>
    <property type="match status" value="1"/>
</dbReference>
<dbReference type="Pfam" id="PF00465">
    <property type="entry name" value="Fe-ADH"/>
    <property type="match status" value="1"/>
</dbReference>
<organism evidence="6 7">
    <name type="scientific">Planosporangium thailandense</name>
    <dbReference type="NCBI Taxonomy" id="765197"/>
    <lineage>
        <taxon>Bacteria</taxon>
        <taxon>Bacillati</taxon>
        <taxon>Actinomycetota</taxon>
        <taxon>Actinomycetes</taxon>
        <taxon>Micromonosporales</taxon>
        <taxon>Micromonosporaceae</taxon>
        <taxon>Planosporangium</taxon>
    </lineage>
</organism>
<evidence type="ECO:0000313" key="7">
    <source>
        <dbReference type="Proteomes" id="UP000722989"/>
    </source>
</evidence>
<dbReference type="PROSITE" id="PS00913">
    <property type="entry name" value="ADH_IRON_1"/>
    <property type="match status" value="1"/>
</dbReference>